<dbReference type="EMBL" id="AACZ04016399">
    <property type="status" value="NOT_ANNOTATED_CDS"/>
    <property type="molecule type" value="Genomic_DNA"/>
</dbReference>
<dbReference type="InterPro" id="IPR037447">
    <property type="entry name" value="Ribosomal_eS10"/>
</dbReference>
<dbReference type="GO" id="GO:0003735">
    <property type="term" value="F:structural constituent of ribosome"/>
    <property type="evidence" value="ECO:0000318"/>
    <property type="project" value="GO_Central"/>
</dbReference>
<sequence>MLMPKKNRIAIYELLFKEGVMVAKKDVHMPKHPELADKNVPNLHVMKAMQSLKSRGYVKEQFAWRHFYWYLTNEGIQYLHDYLHLPPEIVPAILRPSRPETGRPRPKVLEGERPARLTRGEADRDTYRRSAVPPGADKKAEAGAGSATEFQFRGGFGRGRVPSSVVHPCAMPGFFWSFHCHLPSTHCAWLAAGGMQRLLPKCVLL</sequence>
<evidence type="ECO:0000256" key="16">
    <source>
        <dbReference type="SAM" id="MobiDB-lite"/>
    </source>
</evidence>
<evidence type="ECO:0000256" key="4">
    <source>
        <dbReference type="ARBA" id="ARBA00022481"/>
    </source>
</evidence>
<comment type="subcellular location">
    <subcellularLocation>
        <location evidence="1">Cytoplasm</location>
    </subcellularLocation>
    <subcellularLocation>
        <location evidence="2">Nucleus</location>
        <location evidence="2">Nucleolus</location>
    </subcellularLocation>
</comment>
<evidence type="ECO:0000313" key="18">
    <source>
        <dbReference type="Ensembl" id="ENSPTRP00000070129.1"/>
    </source>
</evidence>
<keyword evidence="4" id="KW-0488">Methylation</keyword>
<keyword evidence="10" id="KW-0539">Nucleus</keyword>
<protein>
    <recommendedName>
        <fullName evidence="12">Small ribosomal subunit protein eS10</fullName>
    </recommendedName>
    <alternativeName>
        <fullName evidence="13">40S ribosomal protein S10</fullName>
    </alternativeName>
</protein>
<feature type="compositionally biased region" description="Basic and acidic residues" evidence="16">
    <location>
        <begin position="97"/>
        <end position="128"/>
    </location>
</feature>
<evidence type="ECO:0000256" key="14">
    <source>
        <dbReference type="ARBA" id="ARBA00045797"/>
    </source>
</evidence>
<evidence type="ECO:0000256" key="11">
    <source>
        <dbReference type="ARBA" id="ARBA00023274"/>
    </source>
</evidence>
<dbReference type="Bgee" id="ENSPTRG00000043648">
    <property type="expression patterns" value="Expressed in cortex of kidney and 18 other cell types or tissues"/>
</dbReference>
<keyword evidence="7" id="KW-0597">Phosphoprotein</keyword>
<dbReference type="InterPro" id="IPR005326">
    <property type="entry name" value="Plectin_eS10_N"/>
</dbReference>
<evidence type="ECO:0000256" key="2">
    <source>
        <dbReference type="ARBA" id="ARBA00004604"/>
    </source>
</evidence>
<evidence type="ECO:0000256" key="15">
    <source>
        <dbReference type="ARBA" id="ARBA00047069"/>
    </source>
</evidence>
<dbReference type="FunCoup" id="A0A2I3RZG6">
    <property type="interactions" value="2099"/>
</dbReference>
<dbReference type="GO" id="GO:0005730">
    <property type="term" value="C:nucleolus"/>
    <property type="evidence" value="ECO:0007669"/>
    <property type="project" value="UniProtKB-SubCell"/>
</dbReference>
<evidence type="ECO:0000313" key="19">
    <source>
        <dbReference type="Proteomes" id="UP000002277"/>
    </source>
</evidence>
<keyword evidence="19" id="KW-1185">Reference proteome</keyword>
<feature type="domain" description="Plectin/eS10 N-terminal" evidence="17">
    <location>
        <begin position="3"/>
        <end position="95"/>
    </location>
</feature>
<evidence type="ECO:0000256" key="7">
    <source>
        <dbReference type="ARBA" id="ARBA00022553"/>
    </source>
</evidence>
<reference evidence="18" key="3">
    <citation type="submission" date="2025-09" db="UniProtKB">
        <authorList>
            <consortium name="Ensembl"/>
        </authorList>
    </citation>
    <scope>IDENTIFICATION</scope>
</reference>
<evidence type="ECO:0000256" key="10">
    <source>
        <dbReference type="ARBA" id="ARBA00023242"/>
    </source>
</evidence>
<evidence type="ECO:0000259" key="17">
    <source>
        <dbReference type="Pfam" id="PF03501"/>
    </source>
</evidence>
<evidence type="ECO:0000256" key="1">
    <source>
        <dbReference type="ARBA" id="ARBA00004496"/>
    </source>
</evidence>
<comment type="function">
    <text evidence="14">Component of the 40S ribosomal subunit. The ribosome is a large ribonucleoprotein complex responsible for the synthesis of proteins in the cell.</text>
</comment>
<keyword evidence="11" id="KW-0687">Ribonucleoprotein</keyword>
<proteinExistence type="inferred from homology"/>
<comment type="subunit">
    <text evidence="15">Component of the small ribosomal subunit. The methylated form interacts with NPM1.</text>
</comment>
<keyword evidence="9" id="KW-0689">Ribosomal protein</keyword>
<dbReference type="PANTHER" id="PTHR12146">
    <property type="entry name" value="40S RIBOSOMAL PROTEIN S10"/>
    <property type="match status" value="1"/>
</dbReference>
<feature type="region of interest" description="Disordered" evidence="16">
    <location>
        <begin position="96"/>
        <end position="145"/>
    </location>
</feature>
<keyword evidence="6" id="KW-1017">Isopeptide bond</keyword>
<accession>A0A2I3RZG6</accession>
<keyword evidence="5" id="KW-0963">Cytoplasm</keyword>
<dbReference type="PANTHER" id="PTHR12146:SF10">
    <property type="entry name" value="SMALL RIBOSOMAL SUBUNIT PROTEIN ES10"/>
    <property type="match status" value="1"/>
</dbReference>
<dbReference type="InParanoid" id="A0A2I3RZG6"/>
<dbReference type="GO" id="GO:0022627">
    <property type="term" value="C:cytosolic small ribosomal subunit"/>
    <property type="evidence" value="ECO:0000318"/>
    <property type="project" value="GO_Central"/>
</dbReference>
<dbReference type="FunFam" id="1.10.10.10:FF:001335">
    <property type="entry name" value="40S ribosomal protein S10"/>
    <property type="match status" value="1"/>
</dbReference>
<dbReference type="Gene3D" id="1.10.10.10">
    <property type="entry name" value="Winged helix-like DNA-binding domain superfamily/Winged helix DNA-binding domain"/>
    <property type="match status" value="1"/>
</dbReference>
<dbReference type="OMA" id="HEHIFRE"/>
<comment type="similarity">
    <text evidence="3">Belongs to the eukaryotic ribosomal protein eS10 family.</text>
</comment>
<dbReference type="Pfam" id="PF03501">
    <property type="entry name" value="S10_plectin"/>
    <property type="match status" value="1"/>
</dbReference>
<evidence type="ECO:0000256" key="3">
    <source>
        <dbReference type="ARBA" id="ARBA00007278"/>
    </source>
</evidence>
<dbReference type="Proteomes" id="UP000002277">
    <property type="component" value="Chromosome 11"/>
</dbReference>
<organism evidence="18 19">
    <name type="scientific">Pan troglodytes</name>
    <name type="common">Chimpanzee</name>
    <dbReference type="NCBI Taxonomy" id="9598"/>
    <lineage>
        <taxon>Eukaryota</taxon>
        <taxon>Metazoa</taxon>
        <taxon>Chordata</taxon>
        <taxon>Craniata</taxon>
        <taxon>Vertebrata</taxon>
        <taxon>Euteleostomi</taxon>
        <taxon>Mammalia</taxon>
        <taxon>Eutheria</taxon>
        <taxon>Euarchontoglires</taxon>
        <taxon>Primates</taxon>
        <taxon>Haplorrhini</taxon>
        <taxon>Catarrhini</taxon>
        <taxon>Hominidae</taxon>
        <taxon>Pan</taxon>
    </lineage>
</organism>
<dbReference type="GeneTree" id="ENSGT00440000034918"/>
<name>A0A2I3RZG6_PANTR</name>
<keyword evidence="8" id="KW-0832">Ubl conjugation</keyword>
<dbReference type="InterPro" id="IPR036388">
    <property type="entry name" value="WH-like_DNA-bd_sf"/>
</dbReference>
<dbReference type="GO" id="GO:0003723">
    <property type="term" value="F:RNA binding"/>
    <property type="evidence" value="ECO:0000318"/>
    <property type="project" value="GO_Central"/>
</dbReference>
<dbReference type="Ensembl" id="ENSPTRT00000107238.1">
    <property type="protein sequence ID" value="ENSPTRP00000070129.1"/>
    <property type="gene ID" value="ENSPTRG00000043648.1"/>
</dbReference>
<evidence type="ECO:0000256" key="12">
    <source>
        <dbReference type="ARBA" id="ARBA00044523"/>
    </source>
</evidence>
<reference evidence="18" key="2">
    <citation type="submission" date="2025-08" db="UniProtKB">
        <authorList>
            <consortium name="Ensembl"/>
        </authorList>
    </citation>
    <scope>IDENTIFICATION</scope>
</reference>
<reference evidence="18 19" key="1">
    <citation type="journal article" date="2005" name="Nature">
        <title>Initial sequence of the chimpanzee genome and comparison with the human genome.</title>
        <authorList>
            <consortium name="Chimpanzee sequencing and analysis consortium"/>
        </authorList>
    </citation>
    <scope>NUCLEOTIDE SEQUENCE [LARGE SCALE GENOMIC DNA]</scope>
</reference>
<evidence type="ECO:0000256" key="13">
    <source>
        <dbReference type="ARBA" id="ARBA00044563"/>
    </source>
</evidence>
<evidence type="ECO:0000256" key="9">
    <source>
        <dbReference type="ARBA" id="ARBA00022980"/>
    </source>
</evidence>
<evidence type="ECO:0000256" key="5">
    <source>
        <dbReference type="ARBA" id="ARBA00022490"/>
    </source>
</evidence>
<dbReference type="AlphaFoldDB" id="A0A2I3RZG6"/>
<evidence type="ECO:0000256" key="6">
    <source>
        <dbReference type="ARBA" id="ARBA00022499"/>
    </source>
</evidence>
<evidence type="ECO:0000256" key="8">
    <source>
        <dbReference type="ARBA" id="ARBA00022843"/>
    </source>
</evidence>